<dbReference type="PRINTS" id="PR00038">
    <property type="entry name" value="HTHLUXR"/>
</dbReference>
<dbReference type="Proteomes" id="UP001501319">
    <property type="component" value="Unassembled WGS sequence"/>
</dbReference>
<sequence length="307" mass="33321">MHNYRPAQVLEALGVCCEDEQLYRALLARPEATTTELVADTGWPTARVARHLRSLLTLGLASRTPGRPARFTPAVPEAAVELLALRKQAAIVQARLGASVLTEEFRAKRDAGPFTVISGAAAIAQRFYQAQQSAQSEVLILDKPPYAVLPIEPRRAYGVTYRTIYDMAALGNPAELAAARSAGTSCRMLREVPLKLVVADRRTGLLQTGQEVIELGPSSLLDALLKLFELLWQQATPLTPVSADGPLSVEDQQLLSLAAAGLTDQAIARRIGVAQRTVERRMQRILRALDATTRFQAGLRAGQRGLL</sequence>
<dbReference type="SUPFAM" id="SSF46785">
    <property type="entry name" value="Winged helix' DNA-binding domain"/>
    <property type="match status" value="1"/>
</dbReference>
<dbReference type="InterPro" id="IPR051797">
    <property type="entry name" value="TrmB-like"/>
</dbReference>
<reference evidence="2 3" key="1">
    <citation type="journal article" date="2019" name="Int. J. Syst. Evol. Microbiol.">
        <title>The Global Catalogue of Microorganisms (GCM) 10K type strain sequencing project: providing services to taxonomists for standard genome sequencing and annotation.</title>
        <authorList>
            <consortium name="The Broad Institute Genomics Platform"/>
            <consortium name="The Broad Institute Genome Sequencing Center for Infectious Disease"/>
            <person name="Wu L."/>
            <person name="Ma J."/>
        </authorList>
    </citation>
    <scope>NUCLEOTIDE SEQUENCE [LARGE SCALE GENOMIC DNA]</scope>
    <source>
        <strain evidence="2 3">JCM 14306</strain>
    </source>
</reference>
<evidence type="ECO:0000313" key="3">
    <source>
        <dbReference type="Proteomes" id="UP001501319"/>
    </source>
</evidence>
<protein>
    <submittedName>
        <fullName evidence="2">LuxR family transcriptional regulator</fullName>
    </submittedName>
</protein>
<dbReference type="RefSeq" id="WP_344114373.1">
    <property type="nucleotide sequence ID" value="NZ_BAAANE010000008.1"/>
</dbReference>
<dbReference type="PROSITE" id="PS50043">
    <property type="entry name" value="HTH_LUXR_2"/>
    <property type="match status" value="1"/>
</dbReference>
<dbReference type="EMBL" id="BAAANE010000008">
    <property type="protein sequence ID" value="GAA1651351.1"/>
    <property type="molecule type" value="Genomic_DNA"/>
</dbReference>
<comment type="caution">
    <text evidence="2">The sequence shown here is derived from an EMBL/GenBank/DDBJ whole genome shotgun (WGS) entry which is preliminary data.</text>
</comment>
<dbReference type="SMART" id="SM00421">
    <property type="entry name" value="HTH_LUXR"/>
    <property type="match status" value="1"/>
</dbReference>
<dbReference type="Pfam" id="PF01978">
    <property type="entry name" value="TrmB"/>
    <property type="match status" value="1"/>
</dbReference>
<dbReference type="PANTHER" id="PTHR34293">
    <property type="entry name" value="HTH-TYPE TRANSCRIPTIONAL REGULATOR TRMBL2"/>
    <property type="match status" value="1"/>
</dbReference>
<proteinExistence type="predicted"/>
<gene>
    <name evidence="2" type="ORF">GCM10009744_48830</name>
</gene>
<dbReference type="InterPro" id="IPR036388">
    <property type="entry name" value="WH-like_DNA-bd_sf"/>
</dbReference>
<accession>A0ABN2FKJ7</accession>
<dbReference type="InterPro" id="IPR002831">
    <property type="entry name" value="Tscrpt_reg_TrmB_N"/>
</dbReference>
<keyword evidence="3" id="KW-1185">Reference proteome</keyword>
<dbReference type="PANTHER" id="PTHR34293:SF1">
    <property type="entry name" value="HTH-TYPE TRANSCRIPTIONAL REGULATOR TRMBL2"/>
    <property type="match status" value="1"/>
</dbReference>
<dbReference type="Gene3D" id="1.10.10.10">
    <property type="entry name" value="Winged helix-like DNA-binding domain superfamily/Winged helix DNA-binding domain"/>
    <property type="match status" value="2"/>
</dbReference>
<dbReference type="InterPro" id="IPR000792">
    <property type="entry name" value="Tscrpt_reg_LuxR_C"/>
</dbReference>
<organism evidence="2 3">
    <name type="scientific">Kribbella alba</name>
    <dbReference type="NCBI Taxonomy" id="190197"/>
    <lineage>
        <taxon>Bacteria</taxon>
        <taxon>Bacillati</taxon>
        <taxon>Actinomycetota</taxon>
        <taxon>Actinomycetes</taxon>
        <taxon>Propionibacteriales</taxon>
        <taxon>Kribbellaceae</taxon>
        <taxon>Kribbella</taxon>
    </lineage>
</organism>
<evidence type="ECO:0000259" key="1">
    <source>
        <dbReference type="PROSITE" id="PS50043"/>
    </source>
</evidence>
<dbReference type="Pfam" id="PF00196">
    <property type="entry name" value="GerE"/>
    <property type="match status" value="1"/>
</dbReference>
<feature type="domain" description="HTH luxR-type" evidence="1">
    <location>
        <begin position="240"/>
        <end position="305"/>
    </location>
</feature>
<dbReference type="InterPro" id="IPR016032">
    <property type="entry name" value="Sig_transdc_resp-reg_C-effctor"/>
</dbReference>
<name>A0ABN2FKJ7_9ACTN</name>
<evidence type="ECO:0000313" key="2">
    <source>
        <dbReference type="EMBL" id="GAA1651351.1"/>
    </source>
</evidence>
<dbReference type="InterPro" id="IPR036390">
    <property type="entry name" value="WH_DNA-bd_sf"/>
</dbReference>
<dbReference type="SUPFAM" id="SSF46894">
    <property type="entry name" value="C-terminal effector domain of the bipartite response regulators"/>
    <property type="match status" value="1"/>
</dbReference>